<reference evidence="1 2" key="2">
    <citation type="journal article" date="2019" name="G3 (Bethesda)">
        <title>Hybrid Assembly of the Genome of the Entomopathogenic Nematode Steinernema carpocapsae Identifies the X-Chromosome.</title>
        <authorList>
            <person name="Serra L."/>
            <person name="Macchietto M."/>
            <person name="Macias-Munoz A."/>
            <person name="McGill C.J."/>
            <person name="Rodriguez I.M."/>
            <person name="Rodriguez B."/>
            <person name="Murad R."/>
            <person name="Mortazavi A."/>
        </authorList>
    </citation>
    <scope>NUCLEOTIDE SEQUENCE [LARGE SCALE GENOMIC DNA]</scope>
    <source>
        <strain evidence="1 2">ALL</strain>
    </source>
</reference>
<dbReference type="AlphaFoldDB" id="A0A4U5PHQ4"/>
<dbReference type="EMBL" id="AZBU02000002">
    <property type="protein sequence ID" value="TKR95983.1"/>
    <property type="molecule type" value="Genomic_DNA"/>
</dbReference>
<evidence type="ECO:0000313" key="2">
    <source>
        <dbReference type="Proteomes" id="UP000298663"/>
    </source>
</evidence>
<protein>
    <submittedName>
        <fullName evidence="1">Uncharacterized protein</fullName>
    </submittedName>
</protein>
<proteinExistence type="predicted"/>
<reference evidence="1 2" key="1">
    <citation type="journal article" date="2015" name="Genome Biol.">
        <title>Comparative genomics of Steinernema reveals deeply conserved gene regulatory networks.</title>
        <authorList>
            <person name="Dillman A.R."/>
            <person name="Macchietto M."/>
            <person name="Porter C.F."/>
            <person name="Rogers A."/>
            <person name="Williams B."/>
            <person name="Antoshechkin I."/>
            <person name="Lee M.M."/>
            <person name="Goodwin Z."/>
            <person name="Lu X."/>
            <person name="Lewis E.E."/>
            <person name="Goodrich-Blair H."/>
            <person name="Stock S.P."/>
            <person name="Adams B.J."/>
            <person name="Sternberg P.W."/>
            <person name="Mortazavi A."/>
        </authorList>
    </citation>
    <scope>NUCLEOTIDE SEQUENCE [LARGE SCALE GENOMIC DNA]</scope>
    <source>
        <strain evidence="1 2">ALL</strain>
    </source>
</reference>
<gene>
    <name evidence="1" type="ORF">L596_010070</name>
</gene>
<dbReference type="Proteomes" id="UP000298663">
    <property type="component" value="Unassembled WGS sequence"/>
</dbReference>
<comment type="caution">
    <text evidence="1">The sequence shown here is derived from an EMBL/GenBank/DDBJ whole genome shotgun (WGS) entry which is preliminary data.</text>
</comment>
<name>A0A4U5PHQ4_STECR</name>
<evidence type="ECO:0000313" key="1">
    <source>
        <dbReference type="EMBL" id="TKR95983.1"/>
    </source>
</evidence>
<sequence>MLKTEAPVVVCSYADKNLSQEALSMFFYTSVIKKLVNFLPRIRHLGCNQNDPFVHEVLFRSIDMGSLRSVHLRRCKLSKDIAPKITDWMRGREFKEFRMTAHDEDQSLFDRLINATNEIANELEQKHPKYQLYLHYDVLKCYPDFRNFAFMESFGLTGDFNLLHVCFQRL</sequence>
<organism evidence="1 2">
    <name type="scientific">Steinernema carpocapsae</name>
    <name type="common">Entomopathogenic nematode</name>
    <dbReference type="NCBI Taxonomy" id="34508"/>
    <lineage>
        <taxon>Eukaryota</taxon>
        <taxon>Metazoa</taxon>
        <taxon>Ecdysozoa</taxon>
        <taxon>Nematoda</taxon>
        <taxon>Chromadorea</taxon>
        <taxon>Rhabditida</taxon>
        <taxon>Tylenchina</taxon>
        <taxon>Panagrolaimomorpha</taxon>
        <taxon>Strongyloidoidea</taxon>
        <taxon>Steinernematidae</taxon>
        <taxon>Steinernema</taxon>
    </lineage>
</organism>
<accession>A0A4U5PHQ4</accession>
<keyword evidence="2" id="KW-1185">Reference proteome</keyword>